<dbReference type="OrthoDB" id="7854060at2"/>
<dbReference type="AlphaFoldDB" id="A0A1E5QB45"/>
<keyword evidence="2 4" id="KW-0479">Metal-binding</keyword>
<evidence type="ECO:0000256" key="2">
    <source>
        <dbReference type="ARBA" id="ARBA00022723"/>
    </source>
</evidence>
<evidence type="ECO:0000313" key="6">
    <source>
        <dbReference type="EMBL" id="OEJ69229.1"/>
    </source>
</evidence>
<dbReference type="PROSITE" id="PS51007">
    <property type="entry name" value="CYTC"/>
    <property type="match status" value="1"/>
</dbReference>
<evidence type="ECO:0000313" key="7">
    <source>
        <dbReference type="Proteomes" id="UP000095347"/>
    </source>
</evidence>
<evidence type="ECO:0000256" key="4">
    <source>
        <dbReference type="PROSITE-ProRule" id="PRU00433"/>
    </source>
</evidence>
<organism evidence="6 7">
    <name type="scientific">Magnetovibrio blakemorei</name>
    <dbReference type="NCBI Taxonomy" id="28181"/>
    <lineage>
        <taxon>Bacteria</taxon>
        <taxon>Pseudomonadati</taxon>
        <taxon>Pseudomonadota</taxon>
        <taxon>Alphaproteobacteria</taxon>
        <taxon>Rhodospirillales</taxon>
        <taxon>Magnetovibrionaceae</taxon>
        <taxon>Magnetovibrio</taxon>
    </lineage>
</organism>
<keyword evidence="7" id="KW-1185">Reference proteome</keyword>
<dbReference type="Gene3D" id="1.10.760.10">
    <property type="entry name" value="Cytochrome c-like domain"/>
    <property type="match status" value="1"/>
</dbReference>
<dbReference type="GO" id="GO:0046872">
    <property type="term" value="F:metal ion binding"/>
    <property type="evidence" value="ECO:0007669"/>
    <property type="project" value="UniProtKB-KW"/>
</dbReference>
<comment type="caution">
    <text evidence="6">The sequence shown here is derived from an EMBL/GenBank/DDBJ whole genome shotgun (WGS) entry which is preliminary data.</text>
</comment>
<dbReference type="GO" id="GO:0020037">
    <property type="term" value="F:heme binding"/>
    <property type="evidence" value="ECO:0007669"/>
    <property type="project" value="InterPro"/>
</dbReference>
<evidence type="ECO:0000256" key="1">
    <source>
        <dbReference type="ARBA" id="ARBA00022617"/>
    </source>
</evidence>
<accession>A0A1E5QB45</accession>
<dbReference type="GO" id="GO:0009055">
    <property type="term" value="F:electron transfer activity"/>
    <property type="evidence" value="ECO:0007669"/>
    <property type="project" value="InterPro"/>
</dbReference>
<proteinExistence type="predicted"/>
<sequence length="145" mass="15418">MSRLIKHLPKIAVLVFVLGGGALLASKMMNSASVPGAQVAVTVPTLTAQAARGSVTFKKICAQCHGDNGAGSDKGPPLIHDIYNPGHHGDGSFYNAVSNGVQQHHWPYGNMPPQPKVKANDIGDIIAYVREVQMANGIVTREHRM</sequence>
<evidence type="ECO:0000259" key="5">
    <source>
        <dbReference type="PROSITE" id="PS51007"/>
    </source>
</evidence>
<keyword evidence="1 4" id="KW-0349">Heme</keyword>
<dbReference type="EMBL" id="MCGG01000008">
    <property type="protein sequence ID" value="OEJ69229.1"/>
    <property type="molecule type" value="Genomic_DNA"/>
</dbReference>
<reference evidence="7" key="1">
    <citation type="submission" date="2016-07" db="EMBL/GenBank/DDBJ databases">
        <authorList>
            <person name="Florea S."/>
            <person name="Webb J.S."/>
            <person name="Jaromczyk J."/>
            <person name="Schardl C.L."/>
        </authorList>
    </citation>
    <scope>NUCLEOTIDE SEQUENCE [LARGE SCALE GENOMIC DNA]</scope>
    <source>
        <strain evidence="7">MV-1</strain>
    </source>
</reference>
<gene>
    <name evidence="6" type="ORF">BEN30_03845</name>
</gene>
<evidence type="ECO:0000256" key="3">
    <source>
        <dbReference type="ARBA" id="ARBA00023004"/>
    </source>
</evidence>
<dbReference type="RefSeq" id="WP_069956694.1">
    <property type="nucleotide sequence ID" value="NZ_MCGG01000008.1"/>
</dbReference>
<dbReference type="SUPFAM" id="SSF46626">
    <property type="entry name" value="Cytochrome c"/>
    <property type="match status" value="1"/>
</dbReference>
<name>A0A1E5QB45_9PROT</name>
<dbReference type="InterPro" id="IPR036909">
    <property type="entry name" value="Cyt_c-like_dom_sf"/>
</dbReference>
<feature type="domain" description="Cytochrome c" evidence="5">
    <location>
        <begin position="48"/>
        <end position="133"/>
    </location>
</feature>
<dbReference type="Proteomes" id="UP000095347">
    <property type="component" value="Unassembled WGS sequence"/>
</dbReference>
<dbReference type="InterPro" id="IPR009056">
    <property type="entry name" value="Cyt_c-like_dom"/>
</dbReference>
<keyword evidence="3 4" id="KW-0408">Iron</keyword>
<dbReference type="STRING" id="28181.BEN30_03845"/>
<protein>
    <submittedName>
        <fullName evidence="6">Cytochrome C</fullName>
    </submittedName>
</protein>
<dbReference type="Pfam" id="PF00034">
    <property type="entry name" value="Cytochrom_C"/>
    <property type="match status" value="1"/>
</dbReference>